<proteinExistence type="inferred from homology"/>
<evidence type="ECO:0000256" key="7">
    <source>
        <dbReference type="ARBA" id="ARBA00022833"/>
    </source>
</evidence>
<dbReference type="EnsemblMetazoa" id="XM_038221107.1">
    <property type="protein sequence ID" value="XP_038077035.1"/>
    <property type="gene ID" value="LOC119744909"/>
</dbReference>
<dbReference type="OrthoDB" id="19329at2759"/>
<name>A0A914BM72_PATMI</name>
<dbReference type="Pfam" id="PF12171">
    <property type="entry name" value="zf-C2H2_jaz"/>
    <property type="match status" value="1"/>
</dbReference>
<keyword evidence="13" id="KW-1185">Reference proteome</keyword>
<evidence type="ECO:0000313" key="13">
    <source>
        <dbReference type="Proteomes" id="UP000887568"/>
    </source>
</evidence>
<evidence type="ECO:0000256" key="2">
    <source>
        <dbReference type="ARBA" id="ARBA00022490"/>
    </source>
</evidence>
<protein>
    <recommendedName>
        <fullName evidence="11">C2H2-type domain-containing protein</fullName>
    </recommendedName>
</protein>
<dbReference type="SMART" id="SM00355">
    <property type="entry name" value="ZnF_C2H2"/>
    <property type="match status" value="4"/>
</dbReference>
<keyword evidence="6 9" id="KW-0863">Zinc-finger</keyword>
<dbReference type="PROSITE" id="PS00028">
    <property type="entry name" value="ZINC_FINGER_C2H2_1"/>
    <property type="match status" value="2"/>
</dbReference>
<evidence type="ECO:0000256" key="4">
    <source>
        <dbReference type="ARBA" id="ARBA00022723"/>
    </source>
</evidence>
<evidence type="ECO:0000256" key="1">
    <source>
        <dbReference type="ARBA" id="ARBA00004496"/>
    </source>
</evidence>
<dbReference type="InterPro" id="IPR036236">
    <property type="entry name" value="Znf_C2H2_sf"/>
</dbReference>
<keyword evidence="5" id="KW-0677">Repeat</keyword>
<keyword evidence="7" id="KW-0862">Zinc</keyword>
<dbReference type="Pfam" id="PF12756">
    <property type="entry name" value="zf-C2H2_2"/>
    <property type="match status" value="1"/>
</dbReference>
<evidence type="ECO:0000256" key="8">
    <source>
        <dbReference type="ARBA" id="ARBA00034126"/>
    </source>
</evidence>
<evidence type="ECO:0000256" key="9">
    <source>
        <dbReference type="PROSITE-ProRule" id="PRU00042"/>
    </source>
</evidence>
<dbReference type="GO" id="GO:0003676">
    <property type="term" value="F:nucleic acid binding"/>
    <property type="evidence" value="ECO:0007669"/>
    <property type="project" value="InterPro"/>
</dbReference>
<reference evidence="12" key="1">
    <citation type="submission" date="2022-11" db="UniProtKB">
        <authorList>
            <consortium name="EnsemblMetazoa"/>
        </authorList>
    </citation>
    <scope>IDENTIFICATION</scope>
</reference>
<feature type="region of interest" description="Disordered" evidence="10">
    <location>
        <begin position="101"/>
        <end position="175"/>
    </location>
</feature>
<keyword evidence="3" id="KW-0690">Ribosome biogenesis</keyword>
<dbReference type="GO" id="GO:0042273">
    <property type="term" value="P:ribosomal large subunit biogenesis"/>
    <property type="evidence" value="ECO:0007669"/>
    <property type="project" value="TreeGrafter"/>
</dbReference>
<dbReference type="InterPro" id="IPR013087">
    <property type="entry name" value="Znf_C2H2_type"/>
</dbReference>
<dbReference type="InterPro" id="IPR040025">
    <property type="entry name" value="Znf622/Rei1/Reh1"/>
</dbReference>
<evidence type="ECO:0000256" key="5">
    <source>
        <dbReference type="ARBA" id="ARBA00022737"/>
    </source>
</evidence>
<dbReference type="InterPro" id="IPR022755">
    <property type="entry name" value="Znf_C2H2_jaz"/>
</dbReference>
<comment type="subcellular location">
    <subcellularLocation>
        <location evidence="1">Cytoplasm</location>
    </subcellularLocation>
</comment>
<evidence type="ECO:0000256" key="10">
    <source>
        <dbReference type="SAM" id="MobiDB-lite"/>
    </source>
</evidence>
<dbReference type="RefSeq" id="XP_038077035.1">
    <property type="nucleotide sequence ID" value="XM_038221107.1"/>
</dbReference>
<dbReference type="PANTHER" id="PTHR13182:SF8">
    <property type="entry name" value="CYTOPLASMIC 60S SUBUNIT BIOGENESIS FACTOR ZNF622"/>
    <property type="match status" value="1"/>
</dbReference>
<dbReference type="GeneID" id="119744909"/>
<evidence type="ECO:0000256" key="3">
    <source>
        <dbReference type="ARBA" id="ARBA00022517"/>
    </source>
</evidence>
<dbReference type="PANTHER" id="PTHR13182">
    <property type="entry name" value="ZINC FINGER PROTEIN 622"/>
    <property type="match status" value="1"/>
</dbReference>
<dbReference type="PROSITE" id="PS50157">
    <property type="entry name" value="ZINC_FINGER_C2H2_2"/>
    <property type="match status" value="1"/>
</dbReference>
<dbReference type="Proteomes" id="UP000887568">
    <property type="component" value="Unplaced"/>
</dbReference>
<dbReference type="GO" id="GO:0030687">
    <property type="term" value="C:preribosome, large subunit precursor"/>
    <property type="evidence" value="ECO:0007669"/>
    <property type="project" value="TreeGrafter"/>
</dbReference>
<feature type="compositionally biased region" description="Acidic residues" evidence="10">
    <location>
        <begin position="304"/>
        <end position="313"/>
    </location>
</feature>
<dbReference type="GO" id="GO:0005737">
    <property type="term" value="C:cytoplasm"/>
    <property type="evidence" value="ECO:0007669"/>
    <property type="project" value="UniProtKB-SubCell"/>
</dbReference>
<keyword evidence="4" id="KW-0479">Metal-binding</keyword>
<feature type="compositionally biased region" description="Basic and acidic residues" evidence="10">
    <location>
        <begin position="107"/>
        <end position="145"/>
    </location>
</feature>
<keyword evidence="2" id="KW-0963">Cytoplasm</keyword>
<dbReference type="OMA" id="WTQTQQQ"/>
<dbReference type="AlphaFoldDB" id="A0A914BM72"/>
<evidence type="ECO:0000313" key="12">
    <source>
        <dbReference type="EnsemblMetazoa" id="XP_038077035.1"/>
    </source>
</evidence>
<dbReference type="Gene3D" id="3.30.160.60">
    <property type="entry name" value="Classic Zinc Finger"/>
    <property type="match status" value="1"/>
</dbReference>
<dbReference type="InterPro" id="IPR041661">
    <property type="entry name" value="ZN622/Rei1/Reh1_Znf-C2H2"/>
</dbReference>
<dbReference type="SUPFAM" id="SSF57667">
    <property type="entry name" value="beta-beta-alpha zinc fingers"/>
    <property type="match status" value="3"/>
</dbReference>
<accession>A0A914BM72</accession>
<dbReference type="GO" id="GO:0008270">
    <property type="term" value="F:zinc ion binding"/>
    <property type="evidence" value="ECO:0007669"/>
    <property type="project" value="UniProtKB-KW"/>
</dbReference>
<comment type="similarity">
    <text evidence="8">Belongs to the REI1 family.</text>
</comment>
<feature type="domain" description="C2H2-type" evidence="11">
    <location>
        <begin position="69"/>
        <end position="98"/>
    </location>
</feature>
<dbReference type="CTD" id="90441"/>
<feature type="region of interest" description="Disordered" evidence="10">
    <location>
        <begin position="290"/>
        <end position="313"/>
    </location>
</feature>
<evidence type="ECO:0000256" key="6">
    <source>
        <dbReference type="ARBA" id="ARBA00022771"/>
    </source>
</evidence>
<organism evidence="12 13">
    <name type="scientific">Patiria miniata</name>
    <name type="common">Bat star</name>
    <name type="synonym">Asterina miniata</name>
    <dbReference type="NCBI Taxonomy" id="46514"/>
    <lineage>
        <taxon>Eukaryota</taxon>
        <taxon>Metazoa</taxon>
        <taxon>Echinodermata</taxon>
        <taxon>Eleutherozoa</taxon>
        <taxon>Asterozoa</taxon>
        <taxon>Asteroidea</taxon>
        <taxon>Valvatacea</taxon>
        <taxon>Valvatida</taxon>
        <taxon>Asterinidae</taxon>
        <taxon>Patiria</taxon>
    </lineage>
</organism>
<dbReference type="InterPro" id="IPR003604">
    <property type="entry name" value="Matrin/U1-like-C_Znf_C2H2"/>
</dbReference>
<sequence length="418" mass="47838">MSSLSFTCISCRVAFASADLQRAHYKSDWHRYNLKRKVAEMVPVTAEEFKQRVLDKQAQASVAQQDSSSSCKTCGKHFNTENAFTNHMQSKKHKEAEARIARQQQAEVDKRNAKNLEKGLDTEPALETKDLAEEKKSVSKGETATKTKTRKKNKPVTDPEGAAGSSQDVEMADDDDDWEEIEGDPIAITDCLFCSRSSQSVEKNCNHMTQAHSFFLPNVEYICDLDGLLAYLGEKVGCGFMCLWCNERGRSFFSLDAVQRHMRDKGHCKLQYEGDIIYEYAEYYDFRQSYPDHTDPARQGETQGDSDDEEVDDSALQVHQEGYELMLPSGARVGHRDLQRYFRQNVPPTRQIVKKNSAVIGRIMTQYKALGWSGDKGEASEKRVRDLRYVQKFRSRKDLHLRVKANKFQPHFRPQVIF</sequence>
<evidence type="ECO:0000259" key="11">
    <source>
        <dbReference type="PROSITE" id="PS50157"/>
    </source>
</evidence>
<dbReference type="SMART" id="SM00451">
    <property type="entry name" value="ZnF_U1"/>
    <property type="match status" value="2"/>
</dbReference>